<keyword evidence="3" id="KW-1185">Reference proteome</keyword>
<comment type="caution">
    <text evidence="2">The sequence shown here is derived from an EMBL/GenBank/DDBJ whole genome shotgun (WGS) entry which is preliminary data.</text>
</comment>
<name>A0ABR3A9P8_9AGAR</name>
<evidence type="ECO:0000313" key="2">
    <source>
        <dbReference type="EMBL" id="KAL0070667.1"/>
    </source>
</evidence>
<gene>
    <name evidence="2" type="ORF">AAF712_001888</name>
</gene>
<organism evidence="2 3">
    <name type="scientific">Marasmius tenuissimus</name>
    <dbReference type="NCBI Taxonomy" id="585030"/>
    <lineage>
        <taxon>Eukaryota</taxon>
        <taxon>Fungi</taxon>
        <taxon>Dikarya</taxon>
        <taxon>Basidiomycota</taxon>
        <taxon>Agaricomycotina</taxon>
        <taxon>Agaricomycetes</taxon>
        <taxon>Agaricomycetidae</taxon>
        <taxon>Agaricales</taxon>
        <taxon>Marasmiineae</taxon>
        <taxon>Marasmiaceae</taxon>
        <taxon>Marasmius</taxon>
    </lineage>
</organism>
<evidence type="ECO:0000256" key="1">
    <source>
        <dbReference type="SAM" id="MobiDB-lite"/>
    </source>
</evidence>
<dbReference type="PANTHER" id="PTHR35872:SF2">
    <property type="entry name" value="INTEGRAL MEMBRANE PROTEIN (AFU_ORTHOLOGUE AFUA_5G07110)"/>
    <property type="match status" value="1"/>
</dbReference>
<accession>A0ABR3A9P8</accession>
<feature type="compositionally biased region" description="Basic and acidic residues" evidence="1">
    <location>
        <begin position="438"/>
        <end position="459"/>
    </location>
</feature>
<evidence type="ECO:0000313" key="3">
    <source>
        <dbReference type="Proteomes" id="UP001437256"/>
    </source>
</evidence>
<dbReference type="Proteomes" id="UP001437256">
    <property type="component" value="Unassembled WGS sequence"/>
</dbReference>
<sequence>MPSVRVRRSQYSSLGDDPQTPRPLLNSIYIPPNQTDNNAPAASPTSISNEGSTESPAIPFATLRSGRRRAGSRVYNSLRLVEPPLLGERASRGTLQPTRPASADGVITYEGSATNVQLVGDDHHSLIGSALDLPQPVERDGRPAVVRPRDDVHHHDDIVEHLEVIDPQVATVSHLTNAANSILIPPLAWYSRKPVVMLSDPAPSAGDPERGFEDSLDRHVDDVMRRRDKIRRTLLGVWSFLKTPMGDFSRSLESVSCLRESWILTVRSLFQLDAVHAGSKESAAQGVSKIYHYKRLTRNLRKKAGLPQLYDPDDLPDPAYDPNYVHVLTDEQQKDLHRQQRKFQYSQTWYRPHGTETHRAFPIKYALIICCLNDGNSIFQAMLCASRGSAITKRTKEVKEKLKASLAAERPHYEGVGETSSTTRATAGNDTSSSPICNHHDKPAVTHTETGEKAPDLDPVVEEHMTVPSFTANKDS</sequence>
<reference evidence="2 3" key="1">
    <citation type="submission" date="2024-05" db="EMBL/GenBank/DDBJ databases">
        <title>A draft genome resource for the thread blight pathogen Marasmius tenuissimus strain MS-2.</title>
        <authorList>
            <person name="Yulfo-Soto G.E."/>
            <person name="Baruah I.K."/>
            <person name="Amoako-Attah I."/>
            <person name="Bukari Y."/>
            <person name="Meinhardt L.W."/>
            <person name="Bailey B.A."/>
            <person name="Cohen S.P."/>
        </authorList>
    </citation>
    <scope>NUCLEOTIDE SEQUENCE [LARGE SCALE GENOMIC DNA]</scope>
    <source>
        <strain evidence="2 3">MS-2</strain>
    </source>
</reference>
<feature type="compositionally biased region" description="Polar residues" evidence="1">
    <location>
        <begin position="418"/>
        <end position="436"/>
    </location>
</feature>
<feature type="compositionally biased region" description="Polar residues" evidence="1">
    <location>
        <begin position="32"/>
        <end position="55"/>
    </location>
</feature>
<dbReference type="PANTHER" id="PTHR35872">
    <property type="entry name" value="INTEGRAL MEMBRANE PROTEIN (AFU_ORTHOLOGUE AFUA_5G07110)"/>
    <property type="match status" value="1"/>
</dbReference>
<proteinExistence type="predicted"/>
<dbReference type="EMBL" id="JBBXMP010000005">
    <property type="protein sequence ID" value="KAL0070667.1"/>
    <property type="molecule type" value="Genomic_DNA"/>
</dbReference>
<feature type="region of interest" description="Disordered" evidence="1">
    <location>
        <begin position="409"/>
        <end position="459"/>
    </location>
</feature>
<protein>
    <submittedName>
        <fullName evidence="2">Uncharacterized protein</fullName>
    </submittedName>
</protein>
<feature type="region of interest" description="Disordered" evidence="1">
    <location>
        <begin position="1"/>
        <end position="64"/>
    </location>
</feature>